<evidence type="ECO:0000259" key="5">
    <source>
        <dbReference type="PROSITE" id="PS50127"/>
    </source>
</evidence>
<dbReference type="InterPro" id="IPR023313">
    <property type="entry name" value="UBQ-conjugating_AS"/>
</dbReference>
<dbReference type="SUPFAM" id="SSF54495">
    <property type="entry name" value="UBC-like"/>
    <property type="match status" value="1"/>
</dbReference>
<comment type="similarity">
    <text evidence="4">Belongs to the ubiquitin-conjugating enzyme family.</text>
</comment>
<evidence type="ECO:0000256" key="4">
    <source>
        <dbReference type="RuleBase" id="RU362109"/>
    </source>
</evidence>
<keyword evidence="7" id="KW-1185">Reference proteome</keyword>
<dbReference type="Pfam" id="PF00179">
    <property type="entry name" value="UQ_con"/>
    <property type="match status" value="1"/>
</dbReference>
<evidence type="ECO:0000256" key="1">
    <source>
        <dbReference type="ARBA" id="ARBA00022679"/>
    </source>
</evidence>
<reference evidence="6" key="1">
    <citation type="submission" date="2022-08" db="EMBL/GenBank/DDBJ databases">
        <title>Novel sulfate-reducing endosymbionts in the free-living metamonad Anaeramoeba.</title>
        <authorList>
            <person name="Jerlstrom-Hultqvist J."/>
            <person name="Cepicka I."/>
            <person name="Gallot-Lavallee L."/>
            <person name="Salas-Leiva D."/>
            <person name="Curtis B.A."/>
            <person name="Zahonova K."/>
            <person name="Pipaliya S."/>
            <person name="Dacks J."/>
            <person name="Roger A.J."/>
        </authorList>
    </citation>
    <scope>NUCLEOTIDE SEQUENCE</scope>
    <source>
        <strain evidence="6">Schooner1</strain>
    </source>
</reference>
<dbReference type="PROSITE" id="PS00183">
    <property type="entry name" value="UBC_1"/>
    <property type="match status" value="1"/>
</dbReference>
<evidence type="ECO:0000313" key="7">
    <source>
        <dbReference type="Proteomes" id="UP001150062"/>
    </source>
</evidence>
<proteinExistence type="inferred from homology"/>
<keyword evidence="1" id="KW-0808">Transferase</keyword>
<gene>
    <name evidence="6" type="ORF">M0813_22595</name>
</gene>
<organism evidence="6 7">
    <name type="scientific">Anaeramoeba flamelloides</name>
    <dbReference type="NCBI Taxonomy" id="1746091"/>
    <lineage>
        <taxon>Eukaryota</taxon>
        <taxon>Metamonada</taxon>
        <taxon>Anaeramoebidae</taxon>
        <taxon>Anaeramoeba</taxon>
    </lineage>
</organism>
<name>A0ABQ8YD12_9EUKA</name>
<comment type="caution">
    <text evidence="6">The sequence shown here is derived from an EMBL/GenBank/DDBJ whole genome shotgun (WGS) entry which is preliminary data.</text>
</comment>
<dbReference type="Proteomes" id="UP001150062">
    <property type="component" value="Unassembled WGS sequence"/>
</dbReference>
<feature type="active site" description="Glycyl thioester intermediate" evidence="3">
    <location>
        <position position="102"/>
    </location>
</feature>
<evidence type="ECO:0000313" key="6">
    <source>
        <dbReference type="EMBL" id="KAJ6242457.1"/>
    </source>
</evidence>
<sequence length="167" mass="19658">MIRLFERKQQKKSQTKKVHPGELRIQKDMEELELPGSCTLDYPDENDVLNFVLIMKPTEGYWKGGTFNFSFHIPTDYPHTAPKVECKTKIYHPNIDLEGKVCLNVLRFDWKPVLTINTVIYGLQLLFLEPNPNDPLNHDAAELFKKRHLWIFPKSQKNNEWKLVTHV</sequence>
<keyword evidence="4" id="KW-0547">Nucleotide-binding</keyword>
<accession>A0ABQ8YD12</accession>
<dbReference type="PANTHER" id="PTHR24067">
    <property type="entry name" value="UBIQUITIN-CONJUGATING ENZYME E2"/>
    <property type="match status" value="1"/>
</dbReference>
<dbReference type="CDD" id="cd23794">
    <property type="entry name" value="UBCc_UBE2F_UBE2M"/>
    <property type="match status" value="1"/>
</dbReference>
<dbReference type="InterPro" id="IPR016135">
    <property type="entry name" value="UBQ-conjugating_enzyme/RWD"/>
</dbReference>
<evidence type="ECO:0000256" key="3">
    <source>
        <dbReference type="PROSITE-ProRule" id="PRU10133"/>
    </source>
</evidence>
<dbReference type="EMBL" id="JAOAOG010000175">
    <property type="protein sequence ID" value="KAJ6242457.1"/>
    <property type="molecule type" value="Genomic_DNA"/>
</dbReference>
<feature type="domain" description="UBC core" evidence="5">
    <location>
        <begin position="20"/>
        <end position="167"/>
    </location>
</feature>
<dbReference type="SMART" id="SM00212">
    <property type="entry name" value="UBCc"/>
    <property type="match status" value="1"/>
</dbReference>
<dbReference type="PROSITE" id="PS50127">
    <property type="entry name" value="UBC_2"/>
    <property type="match status" value="1"/>
</dbReference>
<dbReference type="Gene3D" id="3.10.110.10">
    <property type="entry name" value="Ubiquitin Conjugating Enzyme"/>
    <property type="match status" value="1"/>
</dbReference>
<evidence type="ECO:0000256" key="2">
    <source>
        <dbReference type="ARBA" id="ARBA00022786"/>
    </source>
</evidence>
<dbReference type="InterPro" id="IPR050113">
    <property type="entry name" value="Ub_conjugating_enzyme"/>
</dbReference>
<keyword evidence="4" id="KW-0067">ATP-binding</keyword>
<protein>
    <submittedName>
        <fullName evidence="6">Nedd8-conjugating enzyme ubc12-like-related</fullName>
    </submittedName>
</protein>
<keyword evidence="2 4" id="KW-0833">Ubl conjugation pathway</keyword>
<dbReference type="InterPro" id="IPR000608">
    <property type="entry name" value="UBC"/>
</dbReference>